<evidence type="ECO:0000313" key="2">
    <source>
        <dbReference type="EMBL" id="PIL28225.1"/>
    </source>
</evidence>
<sequence length="493" mass="55076">MTTLSNIAIETRGKYSLFGVIMLCDISQAYTNSRFDNTVNSIRQNRSRSAPTTSLTSVSPTATNKMTTSTSGMMPVKMLRTSTSTTSTLVQPTTISTTVAPMTTSTLGLPGYSPASTPPLNPYAGFLGPRARHSVVLHKLRNGLKSRELLGQLLHHFLDTKKVRRGLAKLPTKIDGALDKVMAVNDYAPHTIEAAQAQEPSVLVLVLLPFGGPPPSRTAALVAFQQSMDMHASKLRRLRLEAEVSATLLDALDAHLDTLHEICTREHLDLGTLRDVLLAEFWMILGWNHDRVCGFNSSLGLLREVGEYRKHASAHNRAQGESRIGHRFYVPLRIRTSYKARLEAVESWHVPEVEDEPEEPRWVLGRRKKRHPPNEPHKFKSAFEREKVAKKSRALFDVYYRLLGSNQFFLGSALLTTLDVVFAAHTHLLLKTAFPDPLVSCVLTESYPRFVTHYDAVFCASFSNPTRLPPVIEKTWTSSLHCVWQYRKAVLVG</sequence>
<dbReference type="Proteomes" id="UP000230002">
    <property type="component" value="Unassembled WGS sequence"/>
</dbReference>
<dbReference type="OrthoDB" id="5835136at2759"/>
<evidence type="ECO:0000256" key="1">
    <source>
        <dbReference type="SAM" id="MobiDB-lite"/>
    </source>
</evidence>
<reference evidence="2 3" key="1">
    <citation type="journal article" date="2015" name="Sci. Rep.">
        <title>Chromosome-level genome map provides insights into diverse defense mechanisms in the medicinal fungus Ganoderma sinense.</title>
        <authorList>
            <person name="Zhu Y."/>
            <person name="Xu J."/>
            <person name="Sun C."/>
            <person name="Zhou S."/>
            <person name="Xu H."/>
            <person name="Nelson D.R."/>
            <person name="Qian J."/>
            <person name="Song J."/>
            <person name="Luo H."/>
            <person name="Xiang L."/>
            <person name="Li Y."/>
            <person name="Xu Z."/>
            <person name="Ji A."/>
            <person name="Wang L."/>
            <person name="Lu S."/>
            <person name="Hayward A."/>
            <person name="Sun W."/>
            <person name="Li X."/>
            <person name="Schwartz D.C."/>
            <person name="Wang Y."/>
            <person name="Chen S."/>
        </authorList>
    </citation>
    <scope>NUCLEOTIDE SEQUENCE [LARGE SCALE GENOMIC DNA]</scope>
    <source>
        <strain evidence="2 3">ZZ0214-1</strain>
    </source>
</reference>
<organism evidence="2 3">
    <name type="scientific">Ganoderma sinense ZZ0214-1</name>
    <dbReference type="NCBI Taxonomy" id="1077348"/>
    <lineage>
        <taxon>Eukaryota</taxon>
        <taxon>Fungi</taxon>
        <taxon>Dikarya</taxon>
        <taxon>Basidiomycota</taxon>
        <taxon>Agaricomycotina</taxon>
        <taxon>Agaricomycetes</taxon>
        <taxon>Polyporales</taxon>
        <taxon>Polyporaceae</taxon>
        <taxon>Ganoderma</taxon>
    </lineage>
</organism>
<feature type="region of interest" description="Disordered" evidence="1">
    <location>
        <begin position="41"/>
        <end position="69"/>
    </location>
</feature>
<proteinExistence type="predicted"/>
<dbReference type="STRING" id="1077348.A0A2G8S378"/>
<name>A0A2G8S378_9APHY</name>
<gene>
    <name evidence="2" type="ORF">GSI_09637</name>
</gene>
<dbReference type="AlphaFoldDB" id="A0A2G8S378"/>
<evidence type="ECO:0000313" key="3">
    <source>
        <dbReference type="Proteomes" id="UP000230002"/>
    </source>
</evidence>
<accession>A0A2G8S378</accession>
<dbReference type="EMBL" id="AYKW01000026">
    <property type="protein sequence ID" value="PIL28225.1"/>
    <property type="molecule type" value="Genomic_DNA"/>
</dbReference>
<keyword evidence="3" id="KW-1185">Reference proteome</keyword>
<comment type="caution">
    <text evidence="2">The sequence shown here is derived from an EMBL/GenBank/DDBJ whole genome shotgun (WGS) entry which is preliminary data.</text>
</comment>
<protein>
    <submittedName>
        <fullName evidence="2">Uncharacterized protein</fullName>
    </submittedName>
</protein>